<evidence type="ECO:0000313" key="4">
    <source>
        <dbReference type="Proteomes" id="UP000198847"/>
    </source>
</evidence>
<sequence>MQKMKPIYVKLWIVLAAILLLGGCSWSKSPQQKPEQKPPAPQQQTAQGTEPTITVYMHETGEKRSMKMEDYIAGVVAGEMKNDWPLEALATQAILARTFTLQAIEEKGGVPDRGTQASTDIKEFQAYDAQAVNDQVKKAVDMTRGQIITYQGKPIHAWFHASAGGITATAKEGLDFKEDEPPYITSVQSPDELAPADVQNWTAEFTKQEVMDVLHGLGKDVTSLDNLQIGKKGPSGRALTLLVNGTIEVSGPEMRIGLGSSKLKSMLLDKIELTGNSVRFTGKGYGHGVGISQWGANKMAQEGKKSQDIIGHYFKDVTIEKRWN</sequence>
<dbReference type="InterPro" id="IPR013693">
    <property type="entry name" value="SpoIID/LytB_N"/>
</dbReference>
<dbReference type="EMBL" id="FODY01000007">
    <property type="protein sequence ID" value="SEO92231.1"/>
    <property type="molecule type" value="Genomic_DNA"/>
</dbReference>
<feature type="compositionally biased region" description="Low complexity" evidence="1">
    <location>
        <begin position="42"/>
        <end position="51"/>
    </location>
</feature>
<dbReference type="GO" id="GO:0030435">
    <property type="term" value="P:sporulation resulting in formation of a cellular spore"/>
    <property type="evidence" value="ECO:0007669"/>
    <property type="project" value="InterPro"/>
</dbReference>
<organism evidence="3 4">
    <name type="scientific">Propionispora vibrioides</name>
    <dbReference type="NCBI Taxonomy" id="112903"/>
    <lineage>
        <taxon>Bacteria</taxon>
        <taxon>Bacillati</taxon>
        <taxon>Bacillota</taxon>
        <taxon>Negativicutes</taxon>
        <taxon>Selenomonadales</taxon>
        <taxon>Sporomusaceae</taxon>
        <taxon>Propionispora</taxon>
    </lineage>
</organism>
<feature type="domain" description="Sporulation stage II protein D amidase enhancer LytB N-terminal" evidence="2">
    <location>
        <begin position="58"/>
        <end position="150"/>
    </location>
</feature>
<accession>A0A1H8TN01</accession>
<dbReference type="InterPro" id="IPR013486">
    <property type="entry name" value="SpoIID/LytB"/>
</dbReference>
<gene>
    <name evidence="3" type="ORF">SAMN04490178_10731</name>
</gene>
<evidence type="ECO:0000313" key="3">
    <source>
        <dbReference type="EMBL" id="SEO92231.1"/>
    </source>
</evidence>
<dbReference type="STRING" id="112903.SAMN04490178_10731"/>
<protein>
    <submittedName>
        <fullName evidence="3">Stage II sporulation protein D</fullName>
    </submittedName>
</protein>
<keyword evidence="4" id="KW-1185">Reference proteome</keyword>
<dbReference type="RefSeq" id="WP_245732266.1">
    <property type="nucleotide sequence ID" value="NZ_FODY01000007.1"/>
</dbReference>
<feature type="region of interest" description="Disordered" evidence="1">
    <location>
        <begin position="28"/>
        <end position="51"/>
    </location>
</feature>
<dbReference type="NCBIfam" id="TIGR02669">
    <property type="entry name" value="SpoIID_LytB"/>
    <property type="match status" value="1"/>
</dbReference>
<proteinExistence type="predicted"/>
<evidence type="ECO:0000256" key="1">
    <source>
        <dbReference type="SAM" id="MobiDB-lite"/>
    </source>
</evidence>
<name>A0A1H8TN01_9FIRM</name>
<evidence type="ECO:0000259" key="2">
    <source>
        <dbReference type="Pfam" id="PF08486"/>
    </source>
</evidence>
<dbReference type="AlphaFoldDB" id="A0A1H8TN01"/>
<dbReference type="Pfam" id="PF08486">
    <property type="entry name" value="SpoIID"/>
    <property type="match status" value="1"/>
</dbReference>
<dbReference type="Proteomes" id="UP000198847">
    <property type="component" value="Unassembled WGS sequence"/>
</dbReference>
<reference evidence="3 4" key="1">
    <citation type="submission" date="2016-10" db="EMBL/GenBank/DDBJ databases">
        <authorList>
            <person name="de Groot N.N."/>
        </authorList>
    </citation>
    <scope>NUCLEOTIDE SEQUENCE [LARGE SCALE GENOMIC DNA]</scope>
    <source>
        <strain evidence="3 4">DSM 13305</strain>
    </source>
</reference>
<dbReference type="PROSITE" id="PS51257">
    <property type="entry name" value="PROKAR_LIPOPROTEIN"/>
    <property type="match status" value="1"/>
</dbReference>